<comment type="subcellular location">
    <subcellularLocation>
        <location evidence="7">Plastid</location>
        <location evidence="7">Chloroplast</location>
    </subcellularLocation>
</comment>
<evidence type="ECO:0000259" key="8">
    <source>
        <dbReference type="Pfam" id="PF04998"/>
    </source>
</evidence>
<dbReference type="CDD" id="cd02655">
    <property type="entry name" value="RNAP_beta'_C"/>
    <property type="match status" value="1"/>
</dbReference>
<keyword evidence="3 7" id="KW-0548">Nucleotidyltransferase</keyword>
<dbReference type="Gene3D" id="1.10.274.100">
    <property type="entry name" value="RNA polymerase Rpb1, domain 3"/>
    <property type="match status" value="1"/>
</dbReference>
<evidence type="ECO:0000256" key="2">
    <source>
        <dbReference type="ARBA" id="ARBA00022679"/>
    </source>
</evidence>
<keyword evidence="2 7" id="KW-0808">Transferase</keyword>
<dbReference type="GO" id="GO:0009507">
    <property type="term" value="C:chloroplast"/>
    <property type="evidence" value="ECO:0007669"/>
    <property type="project" value="UniProtKB-SubCell"/>
</dbReference>
<dbReference type="PANTHER" id="PTHR19376:SF68">
    <property type="entry name" value="DNA-DIRECTED RNA POLYMERASE SUBUNIT BETA"/>
    <property type="match status" value="1"/>
</dbReference>
<dbReference type="PANTHER" id="PTHR19376">
    <property type="entry name" value="DNA-DIRECTED RNA POLYMERASE"/>
    <property type="match status" value="1"/>
</dbReference>
<dbReference type="HAMAP" id="MF_01324">
    <property type="entry name" value="RNApol_bact_RpoC2"/>
    <property type="match status" value="1"/>
</dbReference>
<name>A0A1Z1M2A6_9FLOR</name>
<dbReference type="InterPro" id="IPR012756">
    <property type="entry name" value="DNA-dir_RpoC2_beta_pp"/>
</dbReference>
<comment type="catalytic activity">
    <reaction evidence="7">
        <text>RNA(n) + a ribonucleoside 5'-triphosphate = RNA(n+1) + diphosphate</text>
        <dbReference type="Rhea" id="RHEA:21248"/>
        <dbReference type="Rhea" id="RHEA-COMP:14527"/>
        <dbReference type="Rhea" id="RHEA-COMP:17342"/>
        <dbReference type="ChEBI" id="CHEBI:33019"/>
        <dbReference type="ChEBI" id="CHEBI:61557"/>
        <dbReference type="ChEBI" id="CHEBI:140395"/>
        <dbReference type="EC" id="2.7.7.6"/>
    </reaction>
</comment>
<dbReference type="InterPro" id="IPR007083">
    <property type="entry name" value="RNA_pol_Rpb1_4"/>
</dbReference>
<comment type="similarity">
    <text evidence="7">Belongs to the RNA polymerase beta' chain family. RpoC2 subfamily.</text>
</comment>
<sequence>MKNSLPDIYFFNKVIDKSELKKLITWAFRNFGIARASSMADKLKDIGFFYATKGGISLSLEDLRIPPSKQNLLNTTLESIYKTDQRYERGEITAVERFQKVIDTWNYASENLKKEVIQYFKETDPLNSIYMMAFSGARANISQVKQLVGMRGLMSDPQGQIIDLPIFHNFREGLTITDYFISSYGARKGLVDTALRTADSGYLTRRLVDVAQDVIIRDYDCFTTKGILLEEMVDNHKVLINLQQSLIGRVLSEDIIDSNRGQIVGKANHSIDIDIFQKIINLDLRDVLVRSPLTCESMRSVCQLCYGWNLAHGKLVDLGEAVGIIAAQSIGEPGTQLTMRTFHTGGVFTGELSQNIVSDRDGFVEYPDNVNIVRVRNRHGDYVNLVNSDCLVTIITREGKDRVFSISKGSFILVQNKSYIMNGQILAEYNSNAKLSTEKARKSVVANFSGTIHFNSDCVNNEIFGNTLNRSLVVWVLSGEVYNLPAGTNLLVSNHQSIQQNSLLASTQILSDYDGKVYVIKDKVMFSRLLLVTSSKLYTNLKVSVDNDNDCKKYFLETDTGDKFILKCQPNKKISHQQVIGDLISNAYKTISGGIIKYLDLSVSKNEDQDFYNIHGSGYILWIPEETHVVNKDSSLLLVRNAYFIESGTEILQNIFVNSSGFLEVAEKEGIIREIIIKPGQLHEIFYEEYQFLKKYRGFLRPGEYIVDRLTTNKLVYWEYVCYANKHFILLRPVIIYSVPQKNLFLKFSDNSFATNKVNLKLVRRTYFKDGERIRSVNGINLISTHLIVELQDSNFSLKCYMQFQVLNQLSKSFIFLIKFITADFLTIKDSYFDENQSLYTKTTVLVDDGQYIRSNSVISQTNIFSSVSGRVSYAEELKVNSRRILLVGKSNTFTFNVSKNQTINVDVGSWIYAGDEIATNIYSDYSGRVISIECDKIVVRIGQPYLISSGSLVHVVNNSLIQRGENIATLIFDRFKTGDIVQGLPRIEEILEARKKYGTSFNPHFTLDSSFRCYLNQGLNIYNATRLSLIEIQLLLVKEIQLVYQSQGVYIADKHIEVIVKQMTSKVKIENGGDTEYLPGELVDLQKIQSINKSFILINKKQASYYPVLLGITKASLNTDSFISAASFQETTKVLTEAAINGRLDWLKGLKENVIIGRLIPAGTGFNTYNSKKIHQDIYSKISNNVQAKKNMNQYKYLNSQDQFEDIIVDDRIIS</sequence>
<accession>A0A1Z1M2A6</accession>
<keyword evidence="1 7" id="KW-0240">DNA-directed RNA polymerase</keyword>
<geneLocation type="chloroplast" evidence="10"/>
<dbReference type="AlphaFoldDB" id="A0A1Z1M2A6"/>
<dbReference type="GO" id="GO:0008270">
    <property type="term" value="F:zinc ion binding"/>
    <property type="evidence" value="ECO:0007669"/>
    <property type="project" value="UniProtKB-UniRule"/>
</dbReference>
<keyword evidence="10" id="KW-0934">Plastid</keyword>
<dbReference type="InterPro" id="IPR042102">
    <property type="entry name" value="RNA_pol_Rpb1_3_sf"/>
</dbReference>
<feature type="binding site" evidence="7">
    <location>
        <position position="302"/>
    </location>
    <ligand>
        <name>Zn(2+)</name>
        <dbReference type="ChEBI" id="CHEBI:29105"/>
    </ligand>
</feature>
<proteinExistence type="inferred from homology"/>
<feature type="domain" description="RNA polymerase Rpb1" evidence="8">
    <location>
        <begin position="173"/>
        <end position="502"/>
    </location>
</feature>
<feature type="binding site" evidence="7">
    <location>
        <position position="221"/>
    </location>
    <ligand>
        <name>Zn(2+)</name>
        <dbReference type="ChEBI" id="CHEBI:29105"/>
    </ligand>
</feature>
<evidence type="ECO:0000256" key="4">
    <source>
        <dbReference type="ARBA" id="ARBA00022723"/>
    </source>
</evidence>
<dbReference type="GO" id="GO:0000428">
    <property type="term" value="C:DNA-directed RNA polymerase complex"/>
    <property type="evidence" value="ECO:0007669"/>
    <property type="project" value="UniProtKB-KW"/>
</dbReference>
<evidence type="ECO:0000259" key="9">
    <source>
        <dbReference type="Pfam" id="PF05000"/>
    </source>
</evidence>
<dbReference type="Gene3D" id="1.10.1790.20">
    <property type="match status" value="1"/>
</dbReference>
<dbReference type="GO" id="GO:0003899">
    <property type="term" value="F:DNA-directed RNA polymerase activity"/>
    <property type="evidence" value="ECO:0007669"/>
    <property type="project" value="UniProtKB-UniRule"/>
</dbReference>
<keyword evidence="5 7" id="KW-0862">Zinc</keyword>
<evidence type="ECO:0000256" key="6">
    <source>
        <dbReference type="ARBA" id="ARBA00023163"/>
    </source>
</evidence>
<evidence type="ECO:0000313" key="10">
    <source>
        <dbReference type="EMBL" id="ARW60199.1"/>
    </source>
</evidence>
<feature type="domain" description="RNA polymerase Rpb1" evidence="9">
    <location>
        <begin position="92"/>
        <end position="165"/>
    </location>
</feature>
<comment type="function">
    <text evidence="7">DNA-dependent RNA polymerase catalyzes the transcription of DNA into RNA using the four ribonucleoside triphosphates as substrates.</text>
</comment>
<dbReference type="FunFam" id="1.10.150.390:FF:000002">
    <property type="entry name" value="DNA-directed RNA polymerase subunit beta"/>
    <property type="match status" value="1"/>
</dbReference>
<evidence type="ECO:0000256" key="5">
    <source>
        <dbReference type="ARBA" id="ARBA00022833"/>
    </source>
</evidence>
<feature type="binding site" evidence="7">
    <location>
        <position position="305"/>
    </location>
    <ligand>
        <name>Zn(2+)</name>
        <dbReference type="ChEBI" id="CHEBI:29105"/>
    </ligand>
</feature>
<dbReference type="EC" id="2.7.7.6" evidence="7"/>
<keyword evidence="6 7" id="KW-0804">Transcription</keyword>
<dbReference type="GO" id="GO:0006351">
    <property type="term" value="P:DNA-templated transcription"/>
    <property type="evidence" value="ECO:0007669"/>
    <property type="project" value="UniProtKB-UniRule"/>
</dbReference>
<evidence type="ECO:0000256" key="1">
    <source>
        <dbReference type="ARBA" id="ARBA00022478"/>
    </source>
</evidence>
<dbReference type="InterPro" id="IPR045867">
    <property type="entry name" value="DNA-dir_RpoC_beta_prime"/>
</dbReference>
<comment type="subunit">
    <text evidence="7">In plastids the minimal PEP RNA polymerase catalytic core is composed of four subunits: alpha, beta, beta', and beta''. When a (nuclear-encoded) sigma factor is associated with the core the holoenzyme is formed, which can initiate transcription.</text>
</comment>
<dbReference type="InterPro" id="IPR007081">
    <property type="entry name" value="RNA_pol_Rpb1_5"/>
</dbReference>
<dbReference type="Gene3D" id="1.10.150.390">
    <property type="match status" value="1"/>
</dbReference>
<evidence type="ECO:0000256" key="3">
    <source>
        <dbReference type="ARBA" id="ARBA00022695"/>
    </source>
</evidence>
<feature type="binding site" evidence="7">
    <location>
        <position position="295"/>
    </location>
    <ligand>
        <name>Zn(2+)</name>
        <dbReference type="ChEBI" id="CHEBI:29105"/>
    </ligand>
</feature>
<gene>
    <name evidence="7 10" type="primary">rpoC2</name>
</gene>
<organism evidence="10">
    <name type="scientific">Laurencieae sp</name>
    <dbReference type="NCBI Taxonomy" id="2007162"/>
    <lineage>
        <taxon>Eukaryota</taxon>
        <taxon>Rhodophyta</taxon>
        <taxon>Florideophyceae</taxon>
        <taxon>Rhodymeniophycidae</taxon>
        <taxon>Ceramiales</taxon>
        <taxon>Rhodomelaceae</taxon>
        <taxon>Laurencieae</taxon>
    </lineage>
</organism>
<keyword evidence="4 7" id="KW-0479">Metal-binding</keyword>
<dbReference type="Gene3D" id="1.10.132.30">
    <property type="match status" value="1"/>
</dbReference>
<dbReference type="InterPro" id="IPR038120">
    <property type="entry name" value="Rpb1_funnel_sf"/>
</dbReference>
<dbReference type="GO" id="GO:0003677">
    <property type="term" value="F:DNA binding"/>
    <property type="evidence" value="ECO:0007669"/>
    <property type="project" value="UniProtKB-UniRule"/>
</dbReference>
<dbReference type="Pfam" id="PF05000">
    <property type="entry name" value="RNA_pol_Rpb1_4"/>
    <property type="match status" value="1"/>
</dbReference>
<comment type="cofactor">
    <cofactor evidence="7">
        <name>Zn(2+)</name>
        <dbReference type="ChEBI" id="CHEBI:29105"/>
    </cofactor>
    <text evidence="7">Binds 1 Zn(2+) ion per subunit.</text>
</comment>
<evidence type="ECO:0000256" key="7">
    <source>
        <dbReference type="HAMAP-Rule" id="MF_01324"/>
    </source>
</evidence>
<keyword evidence="10" id="KW-0150">Chloroplast</keyword>
<dbReference type="EMBL" id="MF101412">
    <property type="protein sequence ID" value="ARW60199.1"/>
    <property type="molecule type" value="Genomic_DNA"/>
</dbReference>
<dbReference type="SUPFAM" id="SSF64484">
    <property type="entry name" value="beta and beta-prime subunits of DNA dependent RNA-polymerase"/>
    <property type="match status" value="1"/>
</dbReference>
<dbReference type="Pfam" id="PF04998">
    <property type="entry name" value="RNA_pol_Rpb1_5"/>
    <property type="match status" value="2"/>
</dbReference>
<protein>
    <recommendedName>
        <fullName evidence="7">DNA-directed RNA polymerase subunit beta''</fullName>
        <ecNumber evidence="7">2.7.7.6</ecNumber>
    </recommendedName>
    <alternativeName>
        <fullName evidence="7">PEP</fullName>
    </alternativeName>
    <alternativeName>
        <fullName evidence="7">Plastid-encoded RNA polymerase subunit beta''</fullName>
        <shortName evidence="7">RNA polymerase subunit beta''</shortName>
    </alternativeName>
</protein>
<reference evidence="10" key="1">
    <citation type="journal article" date="2017" name="J. Phycol.">
        <title>Analysis of chloroplast genomes and a supermatrix inform reclassification of the Rhodomelaceae (Rhodophyta).</title>
        <authorList>
            <person name="Diaz-Tapia P."/>
            <person name="Maggs C.A."/>
            <person name="West J.A."/>
            <person name="Verbruggen H."/>
        </authorList>
    </citation>
    <scope>NUCLEOTIDE SEQUENCE</scope>
    <source>
        <strain evidence="10">JFC1711</strain>
    </source>
</reference>
<dbReference type="NCBIfam" id="TIGR02388">
    <property type="entry name" value="rpoC2_cyan"/>
    <property type="match status" value="1"/>
</dbReference>
<feature type="domain" description="RNA polymerase Rpb1" evidence="8">
    <location>
        <begin position="1030"/>
        <end position="1119"/>
    </location>
</feature>